<sequence>MKDKQNQKTQALVIGNRFPITMKMVPFNTPHFQIIGNESAALIWHIKNPTPLELDDFKYGQVKIGMSRFGKMLFFSINQQPFAEGDSPYHAQDYNFPKDMHMMKAATEVGLPLYICVVDQHNTLRALRCINLNKAVTDFIAQTFEAQRTPDGRITANEKLNTISDVFKRFPESSDLMAAATATCFIKSKKG</sequence>
<gene>
    <name evidence="1" type="ORF">SAMN05216582_13111</name>
</gene>
<organism evidence="1 2">
    <name type="scientific">Selenomonas ruminantium</name>
    <dbReference type="NCBI Taxonomy" id="971"/>
    <lineage>
        <taxon>Bacteria</taxon>
        <taxon>Bacillati</taxon>
        <taxon>Bacillota</taxon>
        <taxon>Negativicutes</taxon>
        <taxon>Selenomonadales</taxon>
        <taxon>Selenomonadaceae</taxon>
        <taxon>Selenomonas</taxon>
    </lineage>
</organism>
<proteinExistence type="predicted"/>
<evidence type="ECO:0000313" key="1">
    <source>
        <dbReference type="EMBL" id="SHL00479.1"/>
    </source>
</evidence>
<name>A0A1M6X3N8_SELRU</name>
<dbReference type="AlphaFoldDB" id="A0A1M6X3N8"/>
<protein>
    <submittedName>
        <fullName evidence="1">Uncharacterized protein</fullName>
    </submittedName>
</protein>
<evidence type="ECO:0000313" key="2">
    <source>
        <dbReference type="Proteomes" id="UP000184263"/>
    </source>
</evidence>
<dbReference type="EMBL" id="FRBC01000031">
    <property type="protein sequence ID" value="SHL00479.1"/>
    <property type="molecule type" value="Genomic_DNA"/>
</dbReference>
<accession>A0A1M6X3N8</accession>
<dbReference type="RefSeq" id="WP_073092190.1">
    <property type="nucleotide sequence ID" value="NZ_FRBC01000031.1"/>
</dbReference>
<reference evidence="1 2" key="1">
    <citation type="submission" date="2016-11" db="EMBL/GenBank/DDBJ databases">
        <authorList>
            <person name="Jaros S."/>
            <person name="Januszkiewicz K."/>
            <person name="Wedrychowicz H."/>
        </authorList>
    </citation>
    <scope>NUCLEOTIDE SEQUENCE [LARGE SCALE GENOMIC DNA]</scope>
    <source>
        <strain evidence="1 2">HD4</strain>
    </source>
</reference>
<dbReference type="Proteomes" id="UP000184263">
    <property type="component" value="Unassembled WGS sequence"/>
</dbReference>